<accession>A0A3B4ZWV4</accession>
<protein>
    <recommendedName>
        <fullName evidence="12">Cadherin domain-containing protein</fullName>
    </recommendedName>
</protein>
<dbReference type="PANTHER" id="PTHR24028">
    <property type="entry name" value="CADHERIN-87A"/>
    <property type="match status" value="1"/>
</dbReference>
<evidence type="ECO:0000259" key="12">
    <source>
        <dbReference type="PROSITE" id="PS50268"/>
    </source>
</evidence>
<dbReference type="GeneTree" id="ENSGT00940000156683"/>
<dbReference type="InterPro" id="IPR002126">
    <property type="entry name" value="Cadherin-like_dom"/>
</dbReference>
<keyword evidence="9" id="KW-0472">Membrane</keyword>
<dbReference type="InterPro" id="IPR015919">
    <property type="entry name" value="Cadherin-like_sf"/>
</dbReference>
<dbReference type="Ensembl" id="ENSSPAT00000013607.1">
    <property type="protein sequence ID" value="ENSSPAP00000013383.1"/>
    <property type="gene ID" value="ENSSPAG00000010141.1"/>
</dbReference>
<evidence type="ECO:0000256" key="5">
    <source>
        <dbReference type="ARBA" id="ARBA00022737"/>
    </source>
</evidence>
<evidence type="ECO:0000256" key="6">
    <source>
        <dbReference type="ARBA" id="ARBA00022837"/>
    </source>
</evidence>
<evidence type="ECO:0000256" key="10">
    <source>
        <dbReference type="ARBA" id="ARBA00023180"/>
    </source>
</evidence>
<dbReference type="FunFam" id="2.60.40.60:FF:000002">
    <property type="entry name" value="Protocadherin alpha 2"/>
    <property type="match status" value="1"/>
</dbReference>
<feature type="domain" description="Cadherin" evidence="12">
    <location>
        <begin position="57"/>
        <end position="164"/>
    </location>
</feature>
<keyword evidence="8" id="KW-1133">Transmembrane helix</keyword>
<comment type="subcellular location">
    <subcellularLocation>
        <location evidence="1">Cell membrane</location>
        <topology evidence="1">Single-pass type I membrane protein</topology>
    </subcellularLocation>
</comment>
<keyword evidence="2" id="KW-1003">Cell membrane</keyword>
<evidence type="ECO:0000256" key="3">
    <source>
        <dbReference type="ARBA" id="ARBA00022692"/>
    </source>
</evidence>
<dbReference type="PROSITE" id="PS00232">
    <property type="entry name" value="CADHERIN_1"/>
    <property type="match status" value="1"/>
</dbReference>
<name>A0A3B4ZWV4_9TELE</name>
<dbReference type="Gene3D" id="2.60.40.60">
    <property type="entry name" value="Cadherins"/>
    <property type="match status" value="3"/>
</dbReference>
<dbReference type="InterPro" id="IPR050174">
    <property type="entry name" value="Protocadherin/Cadherin-CA"/>
</dbReference>
<evidence type="ECO:0000256" key="4">
    <source>
        <dbReference type="ARBA" id="ARBA00022729"/>
    </source>
</evidence>
<evidence type="ECO:0000256" key="11">
    <source>
        <dbReference type="PROSITE-ProRule" id="PRU00043"/>
    </source>
</evidence>
<sequence length="242" mass="26898">MNATDLDEDTNGEVQYSLGKTLRRKVSHYEMTIQATDCGEPPLSTFKTLSIQISDVNDNKQQFLIAEHTSPGTRFQLHAARDPDAGINSIRTYTITSNDHFDIDFSQSDEDKIPFLVLKKSLDREQKNKHLLFVTAVDGGKPPRSGTLNVSITVLDVNDNRPTFSQDTYQTEIFENVSIGMSVIKVNAIDPDDGTNGEIEYSLSKALSHKVYDIFELDSLSGEIKLKGHNAARLCAISSNIQ</sequence>
<feature type="domain" description="Cadherin" evidence="12">
    <location>
        <begin position="6"/>
        <end position="63"/>
    </location>
</feature>
<dbReference type="PANTHER" id="PTHR24028:SF337">
    <property type="entry name" value="PROTOCADHERIN 2 ALPHA A 3 PRECURSOR-RELATED"/>
    <property type="match status" value="1"/>
</dbReference>
<proteinExistence type="predicted"/>
<keyword evidence="10" id="KW-0325">Glycoprotein</keyword>
<dbReference type="GO" id="GO:0005886">
    <property type="term" value="C:plasma membrane"/>
    <property type="evidence" value="ECO:0007669"/>
    <property type="project" value="UniProtKB-SubCell"/>
</dbReference>
<feature type="domain" description="Cadherin" evidence="12">
    <location>
        <begin position="165"/>
        <end position="226"/>
    </location>
</feature>
<dbReference type="GO" id="GO:0005509">
    <property type="term" value="F:calcium ion binding"/>
    <property type="evidence" value="ECO:0007669"/>
    <property type="project" value="UniProtKB-UniRule"/>
</dbReference>
<evidence type="ECO:0000256" key="2">
    <source>
        <dbReference type="ARBA" id="ARBA00022475"/>
    </source>
</evidence>
<dbReference type="SMART" id="SM00112">
    <property type="entry name" value="CA"/>
    <property type="match status" value="2"/>
</dbReference>
<evidence type="ECO:0000256" key="9">
    <source>
        <dbReference type="ARBA" id="ARBA00023136"/>
    </source>
</evidence>
<dbReference type="InterPro" id="IPR020894">
    <property type="entry name" value="Cadherin_CS"/>
</dbReference>
<keyword evidence="7" id="KW-0130">Cell adhesion</keyword>
<keyword evidence="6 11" id="KW-0106">Calcium</keyword>
<evidence type="ECO:0000256" key="8">
    <source>
        <dbReference type="ARBA" id="ARBA00022989"/>
    </source>
</evidence>
<dbReference type="AlphaFoldDB" id="A0A3B4ZWV4"/>
<dbReference type="GO" id="GO:0009653">
    <property type="term" value="P:anatomical structure morphogenesis"/>
    <property type="evidence" value="ECO:0007669"/>
    <property type="project" value="UniProtKB-ARBA"/>
</dbReference>
<dbReference type="STRING" id="144197.ENSSPAP00000013383"/>
<evidence type="ECO:0000256" key="7">
    <source>
        <dbReference type="ARBA" id="ARBA00022889"/>
    </source>
</evidence>
<dbReference type="PROSITE" id="PS50268">
    <property type="entry name" value="CADHERIN_2"/>
    <property type="match status" value="3"/>
</dbReference>
<keyword evidence="4" id="KW-0732">Signal</keyword>
<keyword evidence="3" id="KW-0812">Transmembrane</keyword>
<dbReference type="PRINTS" id="PR00205">
    <property type="entry name" value="CADHERIN"/>
</dbReference>
<dbReference type="SUPFAM" id="SSF49313">
    <property type="entry name" value="Cadherin-like"/>
    <property type="match status" value="3"/>
</dbReference>
<organism evidence="13">
    <name type="scientific">Stegastes partitus</name>
    <name type="common">bicolor damselfish</name>
    <dbReference type="NCBI Taxonomy" id="144197"/>
    <lineage>
        <taxon>Eukaryota</taxon>
        <taxon>Metazoa</taxon>
        <taxon>Chordata</taxon>
        <taxon>Craniata</taxon>
        <taxon>Vertebrata</taxon>
        <taxon>Euteleostomi</taxon>
        <taxon>Actinopterygii</taxon>
        <taxon>Neopterygii</taxon>
        <taxon>Teleostei</taxon>
        <taxon>Neoteleostei</taxon>
        <taxon>Acanthomorphata</taxon>
        <taxon>Ovalentaria</taxon>
        <taxon>Pomacentridae</taxon>
        <taxon>Stegastes</taxon>
    </lineage>
</organism>
<evidence type="ECO:0000256" key="1">
    <source>
        <dbReference type="ARBA" id="ARBA00004251"/>
    </source>
</evidence>
<dbReference type="GO" id="GO:0007156">
    <property type="term" value="P:homophilic cell adhesion via plasma membrane adhesion molecules"/>
    <property type="evidence" value="ECO:0007669"/>
    <property type="project" value="InterPro"/>
</dbReference>
<keyword evidence="5" id="KW-0677">Repeat</keyword>
<dbReference type="CDD" id="cd11304">
    <property type="entry name" value="Cadherin_repeat"/>
    <property type="match status" value="3"/>
</dbReference>
<dbReference type="Pfam" id="PF00028">
    <property type="entry name" value="Cadherin"/>
    <property type="match status" value="2"/>
</dbReference>
<reference evidence="13" key="1">
    <citation type="submission" date="2023-09" db="UniProtKB">
        <authorList>
            <consortium name="Ensembl"/>
        </authorList>
    </citation>
    <scope>IDENTIFICATION</scope>
</reference>
<evidence type="ECO:0000313" key="13">
    <source>
        <dbReference type="Ensembl" id="ENSSPAP00000013383.1"/>
    </source>
</evidence>
<dbReference type="FunFam" id="2.60.40.60:FF:000007">
    <property type="entry name" value="Protocadherin alpha 2"/>
    <property type="match status" value="1"/>
</dbReference>